<dbReference type="EMBL" id="GEEE01015670">
    <property type="protein sequence ID" value="JAP47555.1"/>
    <property type="molecule type" value="Transcribed_RNA"/>
</dbReference>
<proteinExistence type="predicted"/>
<keyword evidence="1" id="KW-0812">Transmembrane</keyword>
<feature type="non-terminal residue" evidence="2">
    <location>
        <position position="106"/>
    </location>
</feature>
<dbReference type="AlphaFoldDB" id="A0A0X3P6M1"/>
<dbReference type="EMBL" id="GEEE01008095">
    <property type="protein sequence ID" value="JAP55130.1"/>
    <property type="molecule type" value="Transcribed_RNA"/>
</dbReference>
<evidence type="ECO:0000313" key="2">
    <source>
        <dbReference type="EMBL" id="JAP47555.1"/>
    </source>
</evidence>
<feature type="transmembrane region" description="Helical" evidence="1">
    <location>
        <begin position="67"/>
        <end position="85"/>
    </location>
</feature>
<gene>
    <name evidence="2" type="ORF">TR168258</name>
</gene>
<protein>
    <submittedName>
        <fullName evidence="2">Uncharacterized protein</fullName>
    </submittedName>
</protein>
<sequence length="106" mass="12444">MLDLFSYSAKLNSSLDLTFFIPSRRLAAIRFSKNIYTLENEKKKPNGFHALYSQIIDKSCTSQGLKIRIYGFLVLFSVFLEYFIINMNSSLPIENIHERQCFKEYL</sequence>
<keyword evidence="1" id="KW-1133">Transmembrane helix</keyword>
<reference evidence="2" key="1">
    <citation type="submission" date="2016-01" db="EMBL/GenBank/DDBJ databases">
        <title>Reference transcriptome for the parasite Schistocephalus solidus: insights into the molecular evolution of parasitism.</title>
        <authorList>
            <person name="Hebert F.O."/>
            <person name="Grambauer S."/>
            <person name="Barber I."/>
            <person name="Landry C.R."/>
            <person name="Aubin-Horth N."/>
        </authorList>
    </citation>
    <scope>NUCLEOTIDE SEQUENCE</scope>
</reference>
<keyword evidence="1" id="KW-0472">Membrane</keyword>
<name>A0A0X3P6M1_SCHSO</name>
<organism evidence="2">
    <name type="scientific">Schistocephalus solidus</name>
    <name type="common">Tapeworm</name>
    <dbReference type="NCBI Taxonomy" id="70667"/>
    <lineage>
        <taxon>Eukaryota</taxon>
        <taxon>Metazoa</taxon>
        <taxon>Spiralia</taxon>
        <taxon>Lophotrochozoa</taxon>
        <taxon>Platyhelminthes</taxon>
        <taxon>Cestoda</taxon>
        <taxon>Eucestoda</taxon>
        <taxon>Diphyllobothriidea</taxon>
        <taxon>Diphyllobothriidae</taxon>
        <taxon>Schistocephalus</taxon>
    </lineage>
</organism>
<accession>A0A0X3P6M1</accession>
<evidence type="ECO:0000256" key="1">
    <source>
        <dbReference type="SAM" id="Phobius"/>
    </source>
</evidence>